<dbReference type="InterPro" id="IPR006179">
    <property type="entry name" value="5_nucleotidase/apyrase"/>
</dbReference>
<dbReference type="PANTHER" id="PTHR11575">
    <property type="entry name" value="5'-NUCLEOTIDASE-RELATED"/>
    <property type="match status" value="1"/>
</dbReference>
<dbReference type="InterPro" id="IPR036907">
    <property type="entry name" value="5'-Nucleotdase_C_sf"/>
</dbReference>
<dbReference type="InterPro" id="IPR004843">
    <property type="entry name" value="Calcineurin-like_PHP"/>
</dbReference>
<accession>A0A239A1X3</accession>
<dbReference type="Pfam" id="PF22494">
    <property type="entry name" value="choice_anch_I"/>
    <property type="match status" value="1"/>
</dbReference>
<dbReference type="InterPro" id="IPR029052">
    <property type="entry name" value="Metallo-depent_PP-like"/>
</dbReference>
<dbReference type="AlphaFoldDB" id="A0A239A1X3"/>
<evidence type="ECO:0000256" key="2">
    <source>
        <dbReference type="SAM" id="SignalP"/>
    </source>
</evidence>
<name>A0A239A1X3_9BACT</name>
<dbReference type="InterPro" id="IPR008334">
    <property type="entry name" value="5'-Nucleotdase_C"/>
</dbReference>
<dbReference type="Pfam" id="PF02872">
    <property type="entry name" value="5_nucleotid_C"/>
    <property type="match status" value="1"/>
</dbReference>
<dbReference type="RefSeq" id="WP_089323598.1">
    <property type="nucleotide sequence ID" value="NZ_FZOB01000014.1"/>
</dbReference>
<feature type="chain" id="PRO_5012444163" evidence="2">
    <location>
        <begin position="24"/>
        <end position="1078"/>
    </location>
</feature>
<dbReference type="GO" id="GO:0009166">
    <property type="term" value="P:nucleotide catabolic process"/>
    <property type="evidence" value="ECO:0007669"/>
    <property type="project" value="InterPro"/>
</dbReference>
<feature type="signal peptide" evidence="2">
    <location>
        <begin position="1"/>
        <end position="23"/>
    </location>
</feature>
<feature type="domain" description="Choice-of-anchor I" evidence="5">
    <location>
        <begin position="614"/>
        <end position="1073"/>
    </location>
</feature>
<dbReference type="SUPFAM" id="SSF55816">
    <property type="entry name" value="5'-nucleotidase (syn. UDP-sugar hydrolase), C-terminal domain"/>
    <property type="match status" value="1"/>
</dbReference>
<keyword evidence="7" id="KW-1185">Reference proteome</keyword>
<gene>
    <name evidence="6" type="ORF">SAMN06265340_11418</name>
</gene>
<proteinExistence type="predicted"/>
<dbReference type="GO" id="GO:0008768">
    <property type="term" value="F:UDP-sugar diphosphatase activity"/>
    <property type="evidence" value="ECO:0007669"/>
    <property type="project" value="TreeGrafter"/>
</dbReference>
<dbReference type="InterPro" id="IPR006420">
    <property type="entry name" value="NadN"/>
</dbReference>
<dbReference type="EMBL" id="FZOB01000014">
    <property type="protein sequence ID" value="SNR89291.1"/>
    <property type="molecule type" value="Genomic_DNA"/>
</dbReference>
<evidence type="ECO:0000259" key="4">
    <source>
        <dbReference type="Pfam" id="PF02872"/>
    </source>
</evidence>
<dbReference type="NCBIfam" id="NF038117">
    <property type="entry name" value="choice_anch_I"/>
    <property type="match status" value="1"/>
</dbReference>
<dbReference type="Proteomes" id="UP000198405">
    <property type="component" value="Unassembled WGS sequence"/>
</dbReference>
<dbReference type="SUPFAM" id="SSF56300">
    <property type="entry name" value="Metallo-dependent phosphatases"/>
    <property type="match status" value="1"/>
</dbReference>
<dbReference type="NCBIfam" id="TIGR01530">
    <property type="entry name" value="nadN"/>
    <property type="match status" value="1"/>
</dbReference>
<dbReference type="PRINTS" id="PR01607">
    <property type="entry name" value="APYRASEFAMLY"/>
</dbReference>
<keyword evidence="1 2" id="KW-0732">Signal</keyword>
<evidence type="ECO:0000259" key="3">
    <source>
        <dbReference type="Pfam" id="PF00149"/>
    </source>
</evidence>
<dbReference type="Gene3D" id="3.90.780.10">
    <property type="entry name" value="5'-Nucleotidase, C-terminal domain"/>
    <property type="match status" value="1"/>
</dbReference>
<dbReference type="GO" id="GO:0030288">
    <property type="term" value="C:outer membrane-bounded periplasmic space"/>
    <property type="evidence" value="ECO:0007669"/>
    <property type="project" value="TreeGrafter"/>
</dbReference>
<feature type="domain" description="Calcineurin-like phosphoesterase" evidence="3">
    <location>
        <begin position="41"/>
        <end position="256"/>
    </location>
</feature>
<evidence type="ECO:0000256" key="1">
    <source>
        <dbReference type="ARBA" id="ARBA00022729"/>
    </source>
</evidence>
<dbReference type="Gene3D" id="3.60.21.10">
    <property type="match status" value="1"/>
</dbReference>
<dbReference type="InterPro" id="IPR015943">
    <property type="entry name" value="WD40/YVTN_repeat-like_dom_sf"/>
</dbReference>
<dbReference type="OrthoDB" id="9801679at2"/>
<dbReference type="PROSITE" id="PS51257">
    <property type="entry name" value="PROKAR_LIPOPROTEIN"/>
    <property type="match status" value="1"/>
</dbReference>
<evidence type="ECO:0000313" key="6">
    <source>
        <dbReference type="EMBL" id="SNR89291.1"/>
    </source>
</evidence>
<evidence type="ECO:0000313" key="7">
    <source>
        <dbReference type="Proteomes" id="UP000198405"/>
    </source>
</evidence>
<feature type="domain" description="5'-Nucleotidase C-terminal" evidence="4">
    <location>
        <begin position="408"/>
        <end position="555"/>
    </location>
</feature>
<dbReference type="GO" id="GO:0008253">
    <property type="term" value="F:5'-nucleotidase activity"/>
    <property type="evidence" value="ECO:0007669"/>
    <property type="project" value="InterPro"/>
</dbReference>
<organism evidence="6 7">
    <name type="scientific">Desulfurobacterium atlanticum</name>
    <dbReference type="NCBI Taxonomy" id="240169"/>
    <lineage>
        <taxon>Bacteria</taxon>
        <taxon>Pseudomonadati</taxon>
        <taxon>Aquificota</taxon>
        <taxon>Aquificia</taxon>
        <taxon>Desulfurobacteriales</taxon>
        <taxon>Desulfurobacteriaceae</taxon>
        <taxon>Desulfurobacterium</taxon>
    </lineage>
</organism>
<evidence type="ECO:0000259" key="5">
    <source>
        <dbReference type="Pfam" id="PF22494"/>
    </source>
</evidence>
<dbReference type="InterPro" id="IPR055188">
    <property type="entry name" value="Choice_anch_I"/>
</dbReference>
<protein>
    <submittedName>
        <fullName evidence="6">5'-nucleotidase</fullName>
    </submittedName>
</protein>
<dbReference type="Pfam" id="PF00149">
    <property type="entry name" value="Metallophos"/>
    <property type="match status" value="1"/>
</dbReference>
<dbReference type="Gene3D" id="2.130.10.10">
    <property type="entry name" value="YVTN repeat-like/Quinoprotein amine dehydrogenase"/>
    <property type="match status" value="1"/>
</dbReference>
<dbReference type="SUPFAM" id="SSF75011">
    <property type="entry name" value="3-carboxy-cis,cis-mucoante lactonizing enzyme"/>
    <property type="match status" value="1"/>
</dbReference>
<reference evidence="7" key="1">
    <citation type="submission" date="2017-06" db="EMBL/GenBank/DDBJ databases">
        <authorList>
            <person name="Varghese N."/>
            <person name="Submissions S."/>
        </authorList>
    </citation>
    <scope>NUCLEOTIDE SEQUENCE [LARGE SCALE GENOMIC DNA]</scope>
    <source>
        <strain evidence="7">DSM 15668</strain>
    </source>
</reference>
<sequence>MRSKKFYIPVLLSGLILVGSCGGGSDTSTTTTETSENFKVTFVHMNDIHSHLDEESFSLYLNGTKTYVEMGGLPRAIAKIKELRETSPNAVVLNAGDTIVGSLYYVLFKGNATAELLNLIDWDAITIGNHEFDDGNEGLKSYLDKLNATVVSANIVPQESSVLNGYWKPYKIVERNGEKIGIIGIGYAQKTHDSSNPGDDIDFLDEKETAEKYIEELKEQGINKIVLVSHFGMENDINLAKELDDVDVIIDGDSHSLLGNYTDYGLSSQFNSYPIVIEREDGTKACIASAWQYSYAVGKLDVEFDREGKVIQCSGTDTILLGDTFLQKDADGNKTEVDNETRAKIIEIINNSNGKLEIVDPDPTAQAVLDKYSQQINELKNLTIGVSKEFLGHNRIPGDKYDGVSELNEHGSEIAPLVAKSFYEKVDDADLAIQNAGGVRIAIDEGNITVGEVYDLLPFSNTLYTLEMTGAEIKQVLEDAITNFEDNGGSTGSFPYAYGIRYEVDLSQPKNQRISNLEIMDRVTGEWQAIDESKMYKVVTNSYIASGKDGYITFGEVLSERGGTDTYFGYAETFIDYIKALNAEGKELEALPLEEKPIQKFTGDTLKLLSTINGTESSSEINAYDADTKRLFVTNGANDTLDIFDVSNITSPTLIKSIDITAYGDGINSVAVKNGKVAVAIEVVDATDDSKQERGKIVIFDVDGNFKKEIEVGYLPDMVTFNEDGSKIIVANEGEPNDDYTFDPEGTVGIINTSDYSYTELDFGNITLTPADDGTPVRLGGTPSDNQTKDLEPEYVAVSGNYAYVTLQENNAIAKIDLGNLAIDYVKSLGRKSYTPGNYTIDIEENGKIEMKNFNGLFALYQPDGIATYIVDGKTYLVTANEGDGRDYDGYSDEEKIKKIDLDSSIAADYEDDNDLKVMTDLGDTDNDGEYEELYAFGGRSFAIWDESGNLVWDSGDELSKIVKAKEPELFNHDDGEMDGRSGNKGVEPEGVAIGEINGKIYAFIALERQCSIVVYDISDPENPQFVYYLPEFTKGNKAPEGITFVPADKSPNGKPLLIVSFEESGTTAIYEVNIETE</sequence>
<dbReference type="PANTHER" id="PTHR11575:SF46">
    <property type="entry name" value="PROTEIN USHA"/>
    <property type="match status" value="1"/>
</dbReference>